<protein>
    <recommendedName>
        <fullName evidence="1">Cysteine-rich CPCC domain-containing protein</fullName>
    </recommendedName>
</protein>
<evidence type="ECO:0000313" key="3">
    <source>
        <dbReference type="Proteomes" id="UP000196342"/>
    </source>
</evidence>
<name>A0A202BE68_CHRVL</name>
<dbReference type="RefSeq" id="WP_087697311.1">
    <property type="nucleotide sequence ID" value="NZ_CP150454.1"/>
</dbReference>
<gene>
    <name evidence="2" type="ORF">CBW21_04660</name>
</gene>
<dbReference type="EMBL" id="NHOO01000003">
    <property type="protein sequence ID" value="OVE49837.1"/>
    <property type="molecule type" value="Genomic_DNA"/>
</dbReference>
<comment type="caution">
    <text evidence="2">The sequence shown here is derived from an EMBL/GenBank/DDBJ whole genome shotgun (WGS) entry which is preliminary data.</text>
</comment>
<keyword evidence="3" id="KW-1185">Reference proteome</keyword>
<reference evidence="2 3" key="1">
    <citation type="submission" date="2017-05" db="EMBL/GenBank/DDBJ databases">
        <title>Chromobacterium violaceum GHPS1 isolated from Hydrocarbon polluted soil in French Guiana display an awesome secondary metabolite arsenal and a battery of drug and heavy-metal-resistance and detoxification of xenobiotics proteins.</title>
        <authorList>
            <person name="Belbahri L."/>
        </authorList>
    </citation>
    <scope>NUCLEOTIDE SEQUENCE [LARGE SCALE GENOMIC DNA]</scope>
    <source>
        <strain evidence="2 3">GHPS1</strain>
    </source>
</reference>
<dbReference type="Proteomes" id="UP000196342">
    <property type="component" value="Unassembled WGS sequence"/>
</dbReference>
<feature type="domain" description="Cysteine-rich CPCC" evidence="1">
    <location>
        <begin position="6"/>
        <end position="59"/>
    </location>
</feature>
<dbReference type="InterPro" id="IPR025983">
    <property type="entry name" value="Cys_rich_CPCC"/>
</dbReference>
<evidence type="ECO:0000259" key="1">
    <source>
        <dbReference type="Pfam" id="PF14206"/>
    </source>
</evidence>
<dbReference type="Pfam" id="PF14206">
    <property type="entry name" value="Cys_rich_CPCC"/>
    <property type="match status" value="1"/>
</dbReference>
<dbReference type="AlphaFoldDB" id="A0A202BE68"/>
<evidence type="ECO:0000313" key="2">
    <source>
        <dbReference type="EMBL" id="OVE49837.1"/>
    </source>
</evidence>
<proteinExistence type="predicted"/>
<accession>A0A202BE68</accession>
<sequence>MNSFIPCPCCGSQVFSECGAYEICPVCHWEDDPIQLSDPDYAGGANAISLNAARNEWIKMVSEREGKE</sequence>
<organism evidence="2 3">
    <name type="scientific">Chromobacterium violaceum</name>
    <dbReference type="NCBI Taxonomy" id="536"/>
    <lineage>
        <taxon>Bacteria</taxon>
        <taxon>Pseudomonadati</taxon>
        <taxon>Pseudomonadota</taxon>
        <taxon>Betaproteobacteria</taxon>
        <taxon>Neisseriales</taxon>
        <taxon>Chromobacteriaceae</taxon>
        <taxon>Chromobacterium</taxon>
    </lineage>
</organism>